<comment type="caution">
    <text evidence="1">The sequence shown here is derived from an EMBL/GenBank/DDBJ whole genome shotgun (WGS) entry which is preliminary data.</text>
</comment>
<dbReference type="EMBL" id="JAVFKY010000003">
    <property type="protein sequence ID" value="KAK5578435.1"/>
    <property type="molecule type" value="Genomic_DNA"/>
</dbReference>
<sequence>MLSVNAQRCANCLKENQSCLSYLNFVLCESGTFCADESNLCTSYIKEGEKCDKDLNYCIPGKRCLEDVNGIYRCIDYSFSNVGDQCTLDSDCSTNELSCIKGVCKLKESNDCRNNDGNCKYNEYCKCSSTDASCYCTPIKTEGESCSYTDECLGGLFCISSICTKLATPMLGIGSPCTSSEQCNFNDDLDCLNGICQEYVYTKSISCTPNTTSNNPCYGYLSCSCSDGICYQTSPYPPQKNQLKFNYNLKQCAYDNGCALGNYLNYISSESCVSKNCRKLICETKSQRYMKQKGDDCGKDAFILDLYCNSSIKITQSIASLLIILLITFSLIF</sequence>
<dbReference type="PANTHER" id="PTHR33459">
    <property type="entry name" value="DD-GDCA PROTEIN"/>
    <property type="match status" value="1"/>
</dbReference>
<organism evidence="1 2">
    <name type="scientific">Dictyostelium firmibasis</name>
    <dbReference type="NCBI Taxonomy" id="79012"/>
    <lineage>
        <taxon>Eukaryota</taxon>
        <taxon>Amoebozoa</taxon>
        <taxon>Evosea</taxon>
        <taxon>Eumycetozoa</taxon>
        <taxon>Dictyostelia</taxon>
        <taxon>Dictyosteliales</taxon>
        <taxon>Dictyosteliaceae</taxon>
        <taxon>Dictyostelium</taxon>
    </lineage>
</organism>
<accession>A0AAN7YZI2</accession>
<reference evidence="1 2" key="1">
    <citation type="submission" date="2023-11" db="EMBL/GenBank/DDBJ databases">
        <title>Dfirmibasis_genome.</title>
        <authorList>
            <person name="Edelbroek B."/>
            <person name="Kjellin J."/>
            <person name="Jerlstrom-Hultqvist J."/>
            <person name="Soderbom F."/>
        </authorList>
    </citation>
    <scope>NUCLEOTIDE SEQUENCE [LARGE SCALE GENOMIC DNA]</scope>
    <source>
        <strain evidence="1 2">TNS-C-14</strain>
    </source>
</reference>
<dbReference type="Proteomes" id="UP001344447">
    <property type="component" value="Unassembled WGS sequence"/>
</dbReference>
<evidence type="ECO:0000313" key="1">
    <source>
        <dbReference type="EMBL" id="KAK5578435.1"/>
    </source>
</evidence>
<dbReference type="PANTHER" id="PTHR33459:SF10">
    <property type="entry name" value="DICKKOPF N-TERMINAL CYSTEINE-RICH DOMAIN-CONTAINING PROTEIN-RELATED"/>
    <property type="match status" value="1"/>
</dbReference>
<dbReference type="AlphaFoldDB" id="A0AAN7YZI2"/>
<keyword evidence="2" id="KW-1185">Reference proteome</keyword>
<name>A0AAN7YZI2_9MYCE</name>
<gene>
    <name evidence="1" type="ORF">RB653_008106</name>
</gene>
<proteinExistence type="predicted"/>
<evidence type="ECO:0000313" key="2">
    <source>
        <dbReference type="Proteomes" id="UP001344447"/>
    </source>
</evidence>
<evidence type="ECO:0008006" key="3">
    <source>
        <dbReference type="Google" id="ProtNLM"/>
    </source>
</evidence>
<dbReference type="InterPro" id="IPR052326">
    <property type="entry name" value="Diff-Dev_Assoc_Protein"/>
</dbReference>
<protein>
    <recommendedName>
        <fullName evidence="3">Dickkopf N-terminal cysteine-rich domain-containing protein</fullName>
    </recommendedName>
</protein>